<reference evidence="2" key="1">
    <citation type="submission" date="2022-03" db="EMBL/GenBank/DDBJ databases">
        <authorList>
            <person name="Martin C."/>
        </authorList>
    </citation>
    <scope>NUCLEOTIDE SEQUENCE</scope>
</reference>
<dbReference type="Pfam" id="PF07145">
    <property type="entry name" value="PAM2"/>
    <property type="match status" value="1"/>
</dbReference>
<comment type="caution">
    <text evidence="2">The sequence shown here is derived from an EMBL/GenBank/DDBJ whole genome shotgun (WGS) entry which is preliminary data.</text>
</comment>
<dbReference type="OrthoDB" id="5988104at2759"/>
<feature type="compositionally biased region" description="Low complexity" evidence="1">
    <location>
        <begin position="1279"/>
        <end position="1314"/>
    </location>
</feature>
<dbReference type="SUPFAM" id="SSF48452">
    <property type="entry name" value="TPR-like"/>
    <property type="match status" value="1"/>
</dbReference>
<dbReference type="PANTHER" id="PTHR10887:SF365">
    <property type="entry name" value="HELICASE WITH ZINC FINGER DOMAIN-RELATED"/>
    <property type="match status" value="1"/>
</dbReference>
<sequence>MDKSVEGRAASLFRANDFKEAQRCYSSCLAALSPVGQEECRVNLLFNRSACFMKLKQFEKVVEDCSQILSIDCHNEKAYSRQVKALCNIKDFVGAYKTTTTWLQYDPQNARAKREFERLGIVINALDDQECDDDNDDVLVGGPELEGRVPPEGKEDDANTQSPGTQNTLNTNSPLKSATPGSSKLNTTSVANNLNLKDNKMRTIISKNLSPHVEATNNLKSMLKIGNKGLTDTTQCKAPGNLDTGRYDCKYCKVSCDSQAKLREHVSTEEHKKKVSCDDDRVWKYRPPPRGVTSDEYMTCISFYSTKMCKLGEKCSQAHSDSELKEWKERFEYRKEKMEAAKQLEFGEASYVEKLYNKWLESPNPTEVMTDALEGVHVHVNTDLVVTTSSKRFNNSWTFTVTSRQSVHKVALLDDTNRSYFSIASVTVGPKKSQRAQKVSENCQEWTNHTFSPGKNNNEQVFRIKIMFKTIIYGTFRQTVVLDFGSEPVLVNHICVDSTPVTDLDKLHDDLIINQAARWDTHNSHIVQFEPWHGYSDQERNILDLYPPPMAAKFIMSEALTDGQLRKENYRSRMHDLLSIEEMAQFSSIARFNVKTTIQLVDRFMLAPSNVSTAKYAQGGELFARMKLVSDVSEDTSHGRLILQNVNTVLLAPVNQSNAGKSRQKVYEAMVEEKGKNFIFIRLSAKTVEELKLQTDTEFTTQVQFQLNRMPICEMHYAIGRLPDSTYVFPDVQVIPKIPWTPNRQWDDTLDSRLNAKQKEAIVAITTKLSSKLPPVLIVGPYGTGKTFTLAQAALQILNQSGSRVLICTHSNSAADLYIKDYFHPYIEKGHKEAKPLRIVFKGRWIQTVHQTILDYCTLEGSTFRMPTMEELNDHRIIVTTLSTSRCLDDLGLDPGFFTHILIDEAAQAMECEAIMPLALANHDTRLVLAGDHMQLSPEVHSDFARERDFHISLLERLYDIYPAENPCKILLCENYRSHEAIISCTSDLFYDNRLVASGNQPRHEVFYPLTFFMAKGEDNQHNNSTAFYNTAEVYEIVERVDELQKMWPKSWGPLDESSIGVVSPYTDQVIRIRAELRKRKLFRVNVERVLNVQGKQFRVIFLSTVRTRATCSSDPEVENLLDYGFLSNMKLLNTAITRAQSLVAVVGDAVSLCSIGKCRKLWEYFIDIAQQNNSLFGITWTQIRASLDGVELKKTYVLNPNAPEFVPNRLRHGPDFPVVVPRPGHPYINSPAYMSAQPHYTWYMPRPPIYNPSMYYGYMSPYMQGYPYFTAPTTSPRNSQSSKSNKKSLSVSQVSPKIAKSSSPAASLPGAQATPVGPGTPNYTVVSVSRPSCGTSTTTGTPPKHHSPVPAWQHGAGVPYQHRFPGTLQQMQPPVMLGFPPNPMLIPHPQLAYHPSLGAAQPMLYPPFLGPGPFVVPSPQGQAPTAAPSPTGMPPVSTTPAPRATTSPISISQGTRTTDKSEQQQAASPQSPMHPGFRIRPMLQGEAMRPTMANSHPHIQLLPNVKHIPPHLASHSKSMPPNHQPRSMVPGRQASVRLPTYQQGHHPLLPNVDDRVLITSPHLQREFYMYILNTEGKVAADSFIEYIQEQTKIAASQAHLGAPLTIHPSPHPGGQPYPQIQSQAPPVNNTLTNKASSPDTKGVQQQKSLKKEVVSVAVTLDEASSSRSSPLSLCSTDDLSDQSFRSSERTRDLRSPTGGATGGIAGAMCGGNFEESAIEHIVKSMDHLVDESKENELGNIHIAQNIMKVAFSGQSAPQRNTPLYMRGGNVGTPGSDMEKKTESGPLSYAGALRKQTTPPATSTSPHLSQPTHRSMDHNKVTQNPMVQYASMIENHRQNNVLNNHSAPETAYHTSANQFGAHSNNAETSSGVQQNHASSSAAFEAFLQQTKSIPSQGGLLGPNTDNDLYRGLLQPITPQGRPDQTQIPPNNLNLNLEDVISDDATSAFQPPVLLPTTPDQEQDPLELLRHLNIKASPGTEALYQYFS</sequence>
<dbReference type="InterPro" id="IPR041677">
    <property type="entry name" value="DNA2/NAM7_AAA_11"/>
</dbReference>
<dbReference type="InterPro" id="IPR011990">
    <property type="entry name" value="TPR-like_helical_dom_sf"/>
</dbReference>
<dbReference type="GO" id="GO:0046872">
    <property type="term" value="F:metal ion binding"/>
    <property type="evidence" value="ECO:0007669"/>
    <property type="project" value="InterPro"/>
</dbReference>
<feature type="region of interest" description="Disordered" evidence="1">
    <location>
        <begin position="1759"/>
        <end position="1818"/>
    </location>
</feature>
<dbReference type="Pfam" id="PF13086">
    <property type="entry name" value="AAA_11"/>
    <property type="match status" value="2"/>
</dbReference>
<feature type="compositionally biased region" description="Polar residues" evidence="1">
    <location>
        <begin position="1795"/>
        <end position="1813"/>
    </location>
</feature>
<dbReference type="Gene3D" id="3.40.50.300">
    <property type="entry name" value="P-loop containing nucleotide triphosphate hydrolases"/>
    <property type="match status" value="2"/>
</dbReference>
<dbReference type="EMBL" id="CAIIXF020000009">
    <property type="protein sequence ID" value="CAH1794721.1"/>
    <property type="molecule type" value="Genomic_DNA"/>
</dbReference>
<dbReference type="SUPFAM" id="SSF52540">
    <property type="entry name" value="P-loop containing nucleoside triphosphate hydrolases"/>
    <property type="match status" value="1"/>
</dbReference>
<feature type="compositionally biased region" description="Basic and acidic residues" evidence="1">
    <location>
        <begin position="145"/>
        <end position="157"/>
    </location>
</feature>
<feature type="region of interest" description="Disordered" evidence="1">
    <location>
        <begin position="1274"/>
        <end position="1322"/>
    </location>
</feature>
<feature type="compositionally biased region" description="Polar residues" evidence="1">
    <location>
        <begin position="1619"/>
        <end position="1648"/>
    </location>
</feature>
<dbReference type="Proteomes" id="UP000749559">
    <property type="component" value="Unassembled WGS sequence"/>
</dbReference>
<proteinExistence type="predicted"/>
<dbReference type="PROSITE" id="PS50103">
    <property type="entry name" value="ZF_C3H1"/>
    <property type="match status" value="1"/>
</dbReference>
<dbReference type="InterPro" id="IPR000571">
    <property type="entry name" value="Znf_CCCH"/>
</dbReference>
<dbReference type="InterPro" id="IPR009818">
    <property type="entry name" value="PAM2_motif"/>
</dbReference>
<accession>A0A8J1U5V4</accession>
<dbReference type="PANTHER" id="PTHR10887">
    <property type="entry name" value="DNA2/NAM7 HELICASE FAMILY"/>
    <property type="match status" value="1"/>
</dbReference>
<feature type="compositionally biased region" description="Low complexity" evidence="1">
    <location>
        <begin position="1435"/>
        <end position="1449"/>
    </location>
</feature>
<feature type="compositionally biased region" description="Polar residues" evidence="1">
    <location>
        <begin position="159"/>
        <end position="187"/>
    </location>
</feature>
<dbReference type="Pfam" id="PF13087">
    <property type="entry name" value="AAA_12"/>
    <property type="match status" value="1"/>
</dbReference>
<dbReference type="InterPro" id="IPR013087">
    <property type="entry name" value="Znf_C2H2_type"/>
</dbReference>
<feature type="region of interest" description="Disordered" evidence="1">
    <location>
        <begin position="1417"/>
        <end position="1479"/>
    </location>
</feature>
<gene>
    <name evidence="2" type="ORF">OFUS_LOCUS19371</name>
</gene>
<feature type="region of interest" description="Disordered" evidence="1">
    <location>
        <begin position="133"/>
        <end position="187"/>
    </location>
</feature>
<dbReference type="InterPro" id="IPR027417">
    <property type="entry name" value="P-loop_NTPase"/>
</dbReference>
<protein>
    <submittedName>
        <fullName evidence="2">Uncharacterized protein</fullName>
    </submittedName>
</protein>
<dbReference type="GO" id="GO:0005829">
    <property type="term" value="C:cytosol"/>
    <property type="evidence" value="ECO:0007669"/>
    <property type="project" value="TreeGrafter"/>
</dbReference>
<name>A0A8J1U5V4_OWEFU</name>
<dbReference type="GO" id="GO:0004386">
    <property type="term" value="F:helicase activity"/>
    <property type="evidence" value="ECO:0007669"/>
    <property type="project" value="InterPro"/>
</dbReference>
<evidence type="ECO:0000313" key="2">
    <source>
        <dbReference type="EMBL" id="CAH1794721.1"/>
    </source>
</evidence>
<dbReference type="PROSITE" id="PS00028">
    <property type="entry name" value="ZINC_FINGER_C2H2_1"/>
    <property type="match status" value="1"/>
</dbReference>
<dbReference type="GO" id="GO:0035194">
    <property type="term" value="P:regulatory ncRNA-mediated post-transcriptional gene silencing"/>
    <property type="evidence" value="ECO:0007669"/>
    <property type="project" value="TreeGrafter"/>
</dbReference>
<evidence type="ECO:0000313" key="3">
    <source>
        <dbReference type="Proteomes" id="UP000749559"/>
    </source>
</evidence>
<dbReference type="GO" id="GO:0043186">
    <property type="term" value="C:P granule"/>
    <property type="evidence" value="ECO:0007669"/>
    <property type="project" value="TreeGrafter"/>
</dbReference>
<dbReference type="FunFam" id="3.40.50.300:FF:000419">
    <property type="entry name" value="Probable helicase with zinc finger domain"/>
    <property type="match status" value="1"/>
</dbReference>
<evidence type="ECO:0000256" key="1">
    <source>
        <dbReference type="SAM" id="MobiDB-lite"/>
    </source>
</evidence>
<dbReference type="CDD" id="cd18808">
    <property type="entry name" value="SF1_C_Upf1"/>
    <property type="match status" value="1"/>
</dbReference>
<dbReference type="CDD" id="cd18077">
    <property type="entry name" value="DEXXQc_HELZ"/>
    <property type="match status" value="1"/>
</dbReference>
<dbReference type="InterPro" id="IPR045055">
    <property type="entry name" value="DNA2/NAM7-like"/>
</dbReference>
<dbReference type="InterPro" id="IPR049569">
    <property type="entry name" value="HELZ_DEAD-box_1"/>
</dbReference>
<feature type="region of interest" description="Disordered" evidence="1">
    <location>
        <begin position="1667"/>
        <end position="1706"/>
    </location>
</feature>
<dbReference type="InterPro" id="IPR041679">
    <property type="entry name" value="DNA2/NAM7-like_C"/>
</dbReference>
<feature type="compositionally biased region" description="Low complexity" evidence="1">
    <location>
        <begin position="1667"/>
        <end position="1676"/>
    </location>
</feature>
<feature type="region of interest" description="Disordered" evidence="1">
    <location>
        <begin position="1604"/>
        <end position="1649"/>
    </location>
</feature>
<dbReference type="Gene3D" id="1.25.40.10">
    <property type="entry name" value="Tetratricopeptide repeat domain"/>
    <property type="match status" value="1"/>
</dbReference>
<organism evidence="2 3">
    <name type="scientific">Owenia fusiformis</name>
    <name type="common">Polychaete worm</name>
    <dbReference type="NCBI Taxonomy" id="6347"/>
    <lineage>
        <taxon>Eukaryota</taxon>
        <taxon>Metazoa</taxon>
        <taxon>Spiralia</taxon>
        <taxon>Lophotrochozoa</taxon>
        <taxon>Annelida</taxon>
        <taxon>Polychaeta</taxon>
        <taxon>Sedentaria</taxon>
        <taxon>Canalipalpata</taxon>
        <taxon>Sabellida</taxon>
        <taxon>Oweniida</taxon>
        <taxon>Oweniidae</taxon>
        <taxon>Owenia</taxon>
    </lineage>
</organism>
<dbReference type="InterPro" id="IPR047187">
    <property type="entry name" value="SF1_C_Upf1"/>
</dbReference>
<keyword evidence="3" id="KW-1185">Reference proteome</keyword>